<keyword evidence="9 16" id="KW-0418">Kinase</keyword>
<dbReference type="RefSeq" id="WP_088918766.1">
    <property type="nucleotide sequence ID" value="NZ_CP018632.1"/>
</dbReference>
<dbReference type="SMART" id="SM00388">
    <property type="entry name" value="HisKA"/>
    <property type="match status" value="1"/>
</dbReference>
<proteinExistence type="predicted"/>
<dbReference type="SMART" id="SM00387">
    <property type="entry name" value="HATPase_c"/>
    <property type="match status" value="1"/>
</dbReference>
<dbReference type="GO" id="GO:0005886">
    <property type="term" value="C:plasma membrane"/>
    <property type="evidence" value="ECO:0007669"/>
    <property type="project" value="UniProtKB-SubCell"/>
</dbReference>
<keyword evidence="6 16" id="KW-0808">Transferase</keyword>
<evidence type="ECO:0000256" key="7">
    <source>
        <dbReference type="ARBA" id="ARBA00022692"/>
    </source>
</evidence>
<keyword evidence="7 14" id="KW-0812">Transmembrane</keyword>
<dbReference type="PROSITE" id="PS50109">
    <property type="entry name" value="HIS_KIN"/>
    <property type="match status" value="1"/>
</dbReference>
<dbReference type="InterPro" id="IPR036097">
    <property type="entry name" value="HisK_dim/P_sf"/>
</dbReference>
<protein>
    <recommendedName>
        <fullName evidence="3">histidine kinase</fullName>
        <ecNumber evidence="3">2.7.13.3</ecNumber>
    </recommendedName>
</protein>
<evidence type="ECO:0000313" key="16">
    <source>
        <dbReference type="EMBL" id="ASJ73607.1"/>
    </source>
</evidence>
<evidence type="ECO:0000256" key="4">
    <source>
        <dbReference type="ARBA" id="ARBA00022475"/>
    </source>
</evidence>
<dbReference type="PANTHER" id="PTHR45528:SF1">
    <property type="entry name" value="SENSOR HISTIDINE KINASE CPXA"/>
    <property type="match status" value="1"/>
</dbReference>
<feature type="domain" description="Histidine kinase" evidence="15">
    <location>
        <begin position="224"/>
        <end position="415"/>
    </location>
</feature>
<dbReference type="EC" id="2.7.13.3" evidence="3"/>
<dbReference type="Proteomes" id="UP000250079">
    <property type="component" value="Chromosome"/>
</dbReference>
<feature type="transmembrane region" description="Helical" evidence="14">
    <location>
        <begin position="12"/>
        <end position="33"/>
    </location>
</feature>
<dbReference type="SUPFAM" id="SSF47384">
    <property type="entry name" value="Homodimeric domain of signal transducing histidine kinase"/>
    <property type="match status" value="1"/>
</dbReference>
<keyword evidence="5" id="KW-0597">Phosphoprotein</keyword>
<dbReference type="OrthoDB" id="9121563at2"/>
<keyword evidence="13 14" id="KW-0472">Membrane</keyword>
<dbReference type="InterPro" id="IPR003594">
    <property type="entry name" value="HATPase_dom"/>
</dbReference>
<dbReference type="SUPFAM" id="SSF55874">
    <property type="entry name" value="ATPase domain of HSP90 chaperone/DNA topoisomerase II/histidine kinase"/>
    <property type="match status" value="1"/>
</dbReference>
<evidence type="ECO:0000256" key="3">
    <source>
        <dbReference type="ARBA" id="ARBA00012438"/>
    </source>
</evidence>
<dbReference type="PANTHER" id="PTHR45528">
    <property type="entry name" value="SENSOR HISTIDINE KINASE CPXA"/>
    <property type="match status" value="1"/>
</dbReference>
<evidence type="ECO:0000256" key="11">
    <source>
        <dbReference type="ARBA" id="ARBA00022989"/>
    </source>
</evidence>
<comment type="subcellular location">
    <subcellularLocation>
        <location evidence="2">Cell membrane</location>
        <topology evidence="2">Multi-pass membrane protein</topology>
    </subcellularLocation>
</comment>
<keyword evidence="17" id="KW-1185">Reference proteome</keyword>
<keyword evidence="4" id="KW-1003">Cell membrane</keyword>
<dbReference type="Gene3D" id="1.10.287.130">
    <property type="match status" value="1"/>
</dbReference>
<dbReference type="InterPro" id="IPR050398">
    <property type="entry name" value="HssS/ArlS-like"/>
</dbReference>
<accession>A0A2Z2P0B7</accession>
<comment type="catalytic activity">
    <reaction evidence="1">
        <text>ATP + protein L-histidine = ADP + protein N-phospho-L-histidine.</text>
        <dbReference type="EC" id="2.7.13.3"/>
    </reaction>
</comment>
<dbReference type="Pfam" id="PF00512">
    <property type="entry name" value="HisKA"/>
    <property type="match status" value="1"/>
</dbReference>
<dbReference type="GO" id="GO:0000155">
    <property type="term" value="F:phosphorelay sensor kinase activity"/>
    <property type="evidence" value="ECO:0007669"/>
    <property type="project" value="InterPro"/>
</dbReference>
<dbReference type="EMBL" id="CP018632">
    <property type="protein sequence ID" value="ASJ73607.1"/>
    <property type="molecule type" value="Genomic_DNA"/>
</dbReference>
<dbReference type="AlphaFoldDB" id="A0A2Z2P0B7"/>
<keyword evidence="8" id="KW-0547">Nucleotide-binding</keyword>
<keyword evidence="11 14" id="KW-1133">Transmembrane helix</keyword>
<evidence type="ECO:0000256" key="6">
    <source>
        <dbReference type="ARBA" id="ARBA00022679"/>
    </source>
</evidence>
<evidence type="ECO:0000256" key="5">
    <source>
        <dbReference type="ARBA" id="ARBA00022553"/>
    </source>
</evidence>
<organism evidence="16 17">
    <name type="scientific">Granulosicoccus antarcticus IMCC3135</name>
    <dbReference type="NCBI Taxonomy" id="1192854"/>
    <lineage>
        <taxon>Bacteria</taxon>
        <taxon>Pseudomonadati</taxon>
        <taxon>Pseudomonadota</taxon>
        <taxon>Gammaproteobacteria</taxon>
        <taxon>Chromatiales</taxon>
        <taxon>Granulosicoccaceae</taxon>
        <taxon>Granulosicoccus</taxon>
    </lineage>
</organism>
<evidence type="ECO:0000256" key="10">
    <source>
        <dbReference type="ARBA" id="ARBA00022840"/>
    </source>
</evidence>
<evidence type="ECO:0000256" key="1">
    <source>
        <dbReference type="ARBA" id="ARBA00000085"/>
    </source>
</evidence>
<evidence type="ECO:0000256" key="9">
    <source>
        <dbReference type="ARBA" id="ARBA00022777"/>
    </source>
</evidence>
<evidence type="ECO:0000256" key="8">
    <source>
        <dbReference type="ARBA" id="ARBA00022741"/>
    </source>
</evidence>
<gene>
    <name evidence="16" type="primary">arlS</name>
    <name evidence="16" type="ORF">IMCC3135_17640</name>
</gene>
<dbReference type="InterPro" id="IPR003661">
    <property type="entry name" value="HisK_dim/P_dom"/>
</dbReference>
<evidence type="ECO:0000256" key="14">
    <source>
        <dbReference type="SAM" id="Phobius"/>
    </source>
</evidence>
<evidence type="ECO:0000256" key="2">
    <source>
        <dbReference type="ARBA" id="ARBA00004651"/>
    </source>
</evidence>
<keyword evidence="12" id="KW-0902">Two-component regulatory system</keyword>
<evidence type="ECO:0000256" key="12">
    <source>
        <dbReference type="ARBA" id="ARBA00023012"/>
    </source>
</evidence>
<sequence>MKSQTASLHRRFSSVLIAGVSLLAMIFASLYVVTLVQLEDGMEKISLNHWLDVEVQRYSLDWAELGKQTSEPNPFEFDFFGPDRAPPGWLGSYTDSGFHEHELGDEDKHFVVAEHPSGKGLMYLVFKDNADDYLDGYERKLHTTAVVLALLGIAAMLLASLVLARRLSRPLRAVADKIRDLSPDGSTIQVDAPYTELRAIEKALADAQQLVAASLRREREFSRFASHEIRTPLTVIKGSSEYLARAWPQADAKGRAVARIEKASDDMAILIETFLLLGRSELIDEQMADVNLASLVAELVQVAEHARRQRHATENHSLSIDIDAAVTIKAPTIFLHVLMHNLITNALDHAAGPIFLQADQNNISISNPVSNESRSSSGYGYGLIISERICERMQWQLELSNDASSFMVEIGMAAE</sequence>
<dbReference type="KEGG" id="gai:IMCC3135_17640"/>
<evidence type="ECO:0000256" key="13">
    <source>
        <dbReference type="ARBA" id="ARBA00023136"/>
    </source>
</evidence>
<evidence type="ECO:0000259" key="15">
    <source>
        <dbReference type="PROSITE" id="PS50109"/>
    </source>
</evidence>
<keyword evidence="10" id="KW-0067">ATP-binding</keyword>
<name>A0A2Z2P0B7_9GAMM</name>
<evidence type="ECO:0000313" key="17">
    <source>
        <dbReference type="Proteomes" id="UP000250079"/>
    </source>
</evidence>
<dbReference type="InterPro" id="IPR005467">
    <property type="entry name" value="His_kinase_dom"/>
</dbReference>
<dbReference type="InterPro" id="IPR036890">
    <property type="entry name" value="HATPase_C_sf"/>
</dbReference>
<dbReference type="GO" id="GO:0005524">
    <property type="term" value="F:ATP binding"/>
    <property type="evidence" value="ECO:0007669"/>
    <property type="project" value="UniProtKB-KW"/>
</dbReference>
<dbReference type="CDD" id="cd00082">
    <property type="entry name" value="HisKA"/>
    <property type="match status" value="1"/>
</dbReference>
<feature type="transmembrane region" description="Helical" evidence="14">
    <location>
        <begin position="141"/>
        <end position="164"/>
    </location>
</feature>
<reference evidence="16 17" key="1">
    <citation type="submission" date="2016-12" db="EMBL/GenBank/DDBJ databases">
        <authorList>
            <person name="Song W.-J."/>
            <person name="Kurnit D.M."/>
        </authorList>
    </citation>
    <scope>NUCLEOTIDE SEQUENCE [LARGE SCALE GENOMIC DNA]</scope>
    <source>
        <strain evidence="16 17">IMCC3135</strain>
    </source>
</reference>